<dbReference type="AlphaFoldDB" id="A0A072PAA0"/>
<dbReference type="PANTHER" id="PTHR20883:SF45">
    <property type="entry name" value="PHYTANOYL-COA DIOXYGENASE FAMILY PROTEIN"/>
    <property type="match status" value="1"/>
</dbReference>
<dbReference type="HOGENOM" id="CLU_047725_0_0_1"/>
<gene>
    <name evidence="8" type="ORF">A1O9_11357</name>
</gene>
<keyword evidence="5" id="KW-0223">Dioxygenase</keyword>
<dbReference type="Pfam" id="PF05721">
    <property type="entry name" value="PhyH"/>
    <property type="match status" value="1"/>
</dbReference>
<reference evidence="8 9" key="1">
    <citation type="submission" date="2013-03" db="EMBL/GenBank/DDBJ databases">
        <title>The Genome Sequence of Exophiala aquamarina CBS 119918.</title>
        <authorList>
            <consortium name="The Broad Institute Genomics Platform"/>
            <person name="Cuomo C."/>
            <person name="de Hoog S."/>
            <person name="Gorbushina A."/>
            <person name="Walker B."/>
            <person name="Young S.K."/>
            <person name="Zeng Q."/>
            <person name="Gargeya S."/>
            <person name="Fitzgerald M."/>
            <person name="Haas B."/>
            <person name="Abouelleil A."/>
            <person name="Allen A.W."/>
            <person name="Alvarado L."/>
            <person name="Arachchi H.M."/>
            <person name="Berlin A.M."/>
            <person name="Chapman S.B."/>
            <person name="Gainer-Dewar J."/>
            <person name="Goldberg J."/>
            <person name="Griggs A."/>
            <person name="Gujja S."/>
            <person name="Hansen M."/>
            <person name="Howarth C."/>
            <person name="Imamovic A."/>
            <person name="Ireland A."/>
            <person name="Larimer J."/>
            <person name="McCowan C."/>
            <person name="Murphy C."/>
            <person name="Pearson M."/>
            <person name="Poon T.W."/>
            <person name="Priest M."/>
            <person name="Roberts A."/>
            <person name="Saif S."/>
            <person name="Shea T."/>
            <person name="Sisk P."/>
            <person name="Sykes S."/>
            <person name="Wortman J."/>
            <person name="Nusbaum C."/>
            <person name="Birren B."/>
        </authorList>
    </citation>
    <scope>NUCLEOTIDE SEQUENCE [LARGE SCALE GENOMIC DNA]</scope>
    <source>
        <strain evidence="8 9">CBS 119918</strain>
    </source>
</reference>
<dbReference type="Proteomes" id="UP000027920">
    <property type="component" value="Unassembled WGS sequence"/>
</dbReference>
<evidence type="ECO:0000313" key="8">
    <source>
        <dbReference type="EMBL" id="KEF52515.1"/>
    </source>
</evidence>
<dbReference type="Gene3D" id="2.60.120.620">
    <property type="entry name" value="q2cbj1_9rhob like domain"/>
    <property type="match status" value="1"/>
</dbReference>
<evidence type="ECO:0000256" key="5">
    <source>
        <dbReference type="ARBA" id="ARBA00022964"/>
    </source>
</evidence>
<dbReference type="OrthoDB" id="445007at2759"/>
<keyword evidence="6" id="KW-0560">Oxidoreductase</keyword>
<comment type="subunit">
    <text evidence="3">Homodimer.</text>
</comment>
<proteinExistence type="inferred from homology"/>
<evidence type="ECO:0000256" key="4">
    <source>
        <dbReference type="ARBA" id="ARBA00022723"/>
    </source>
</evidence>
<evidence type="ECO:0000313" key="9">
    <source>
        <dbReference type="Proteomes" id="UP000027920"/>
    </source>
</evidence>
<comment type="cofactor">
    <cofactor evidence="1">
        <name>Fe cation</name>
        <dbReference type="ChEBI" id="CHEBI:24875"/>
    </cofactor>
</comment>
<comment type="similarity">
    <text evidence="2">Belongs to the PhyH family.</text>
</comment>
<dbReference type="InterPro" id="IPR008775">
    <property type="entry name" value="Phytyl_CoA_dOase-like"/>
</dbReference>
<evidence type="ECO:0000256" key="2">
    <source>
        <dbReference type="ARBA" id="ARBA00005830"/>
    </source>
</evidence>
<dbReference type="PANTHER" id="PTHR20883">
    <property type="entry name" value="PHYTANOYL-COA DIOXYGENASE DOMAIN CONTAINING 1"/>
    <property type="match status" value="1"/>
</dbReference>
<comment type="caution">
    <text evidence="8">The sequence shown here is derived from an EMBL/GenBank/DDBJ whole genome shotgun (WGS) entry which is preliminary data.</text>
</comment>
<protein>
    <recommendedName>
        <fullName evidence="10">Phytanoyl-CoA dioxygenase</fullName>
    </recommendedName>
</protein>
<dbReference type="GO" id="GO:0051213">
    <property type="term" value="F:dioxygenase activity"/>
    <property type="evidence" value="ECO:0007669"/>
    <property type="project" value="UniProtKB-KW"/>
</dbReference>
<evidence type="ECO:0000256" key="7">
    <source>
        <dbReference type="ARBA" id="ARBA00023004"/>
    </source>
</evidence>
<dbReference type="STRING" id="1182545.A0A072PAA0"/>
<dbReference type="GeneID" id="25286256"/>
<dbReference type="SUPFAM" id="SSF51197">
    <property type="entry name" value="Clavaminate synthase-like"/>
    <property type="match status" value="1"/>
</dbReference>
<accession>A0A072PAA0</accession>
<keyword evidence="7" id="KW-0408">Iron</keyword>
<dbReference type="EMBL" id="AMGV01000017">
    <property type="protein sequence ID" value="KEF52515.1"/>
    <property type="molecule type" value="Genomic_DNA"/>
</dbReference>
<dbReference type="RefSeq" id="XP_013255105.1">
    <property type="nucleotide sequence ID" value="XM_013399651.1"/>
</dbReference>
<evidence type="ECO:0000256" key="3">
    <source>
        <dbReference type="ARBA" id="ARBA00011738"/>
    </source>
</evidence>
<keyword evidence="4" id="KW-0479">Metal-binding</keyword>
<keyword evidence="9" id="KW-1185">Reference proteome</keyword>
<evidence type="ECO:0008006" key="10">
    <source>
        <dbReference type="Google" id="ProtNLM"/>
    </source>
</evidence>
<evidence type="ECO:0000256" key="1">
    <source>
        <dbReference type="ARBA" id="ARBA00001962"/>
    </source>
</evidence>
<evidence type="ECO:0000256" key="6">
    <source>
        <dbReference type="ARBA" id="ARBA00023002"/>
    </source>
</evidence>
<sequence>MGMKMYGPPAPIDPSYIPSTSIATLPATAPIEEILSIIERDGGLILTDFATPAQLSAIDDEVEAYRLLTRTTEKSALAIIPKETLAIPGLVGKSATLAQICESSPVLEDLRTHILQDKYTVIREEVIEEHTIDPLLSISLTFHIGPGAPRQTLHRDDNVHGIKHSGPTAFELHKASQFACLIAASRTTRENGATMFIPGSHKWDDTRRPRTDELCFAEMQPGSALIFLASCYHGGGHNSTASEVRKVHGLFFVRGTLRTEENQFLAIPRSKVLTMSDKMLSLLGYKKPTSVLGIVENEDPALNLGSVLEKAGQ</sequence>
<organism evidence="8 9">
    <name type="scientific">Exophiala aquamarina CBS 119918</name>
    <dbReference type="NCBI Taxonomy" id="1182545"/>
    <lineage>
        <taxon>Eukaryota</taxon>
        <taxon>Fungi</taxon>
        <taxon>Dikarya</taxon>
        <taxon>Ascomycota</taxon>
        <taxon>Pezizomycotina</taxon>
        <taxon>Eurotiomycetes</taxon>
        <taxon>Chaetothyriomycetidae</taxon>
        <taxon>Chaetothyriales</taxon>
        <taxon>Herpotrichiellaceae</taxon>
        <taxon>Exophiala</taxon>
    </lineage>
</organism>
<dbReference type="VEuPathDB" id="FungiDB:A1O9_11357"/>
<name>A0A072PAA0_9EURO</name>
<dbReference type="GO" id="GO:0046872">
    <property type="term" value="F:metal ion binding"/>
    <property type="evidence" value="ECO:0007669"/>
    <property type="project" value="UniProtKB-KW"/>
</dbReference>